<dbReference type="Pfam" id="PF07045">
    <property type="entry name" value="DUF1330"/>
    <property type="match status" value="1"/>
</dbReference>
<evidence type="ECO:0000259" key="1">
    <source>
        <dbReference type="Pfam" id="PF07045"/>
    </source>
</evidence>
<dbReference type="InterPro" id="IPR011008">
    <property type="entry name" value="Dimeric_a/b-barrel"/>
</dbReference>
<dbReference type="HOGENOM" id="CLU_145407_0_2_5"/>
<gene>
    <name evidence="2" type="ORF">GLS_c03480</name>
</gene>
<dbReference type="SUPFAM" id="SSF54909">
    <property type="entry name" value="Dimeric alpha+beta barrel"/>
    <property type="match status" value="1"/>
</dbReference>
<accession>A0A067Z3X0</accession>
<feature type="domain" description="DUF1330" evidence="1">
    <location>
        <begin position="2"/>
        <end position="95"/>
    </location>
</feature>
<sequence>MPAYAVFIREKLTDPAEFQKYSEVVGETFKGFPAKILAAYGKQEKLEGTEPDGVVIIEFPDAASARAWYESPAYQKAAEHRWKAGPYNVVIVDGL</sequence>
<proteinExistence type="predicted"/>
<dbReference type="InterPro" id="IPR010753">
    <property type="entry name" value="DUF1330"/>
</dbReference>
<dbReference type="PANTHER" id="PTHR41521">
    <property type="match status" value="1"/>
</dbReference>
<dbReference type="KEGG" id="goy:GLS_c03480"/>
<dbReference type="EMBL" id="CP004373">
    <property type="protein sequence ID" value="AHK70265.1"/>
    <property type="molecule type" value="Genomic_DNA"/>
</dbReference>
<dbReference type="PANTHER" id="PTHR41521:SF4">
    <property type="entry name" value="BLR0684 PROTEIN"/>
    <property type="match status" value="1"/>
</dbReference>
<name>A0A067Z3X0_GLUOY</name>
<reference evidence="2 3" key="1">
    <citation type="journal article" date="2015" name="Appl. Microbiol. Biotechnol.">
        <title>The consequence of an additional NADH dehydrogenase paralog on the growth of Gluconobacter oxydans DSM3504.</title>
        <authorList>
            <person name="Kostner D."/>
            <person name="Luchterhand B."/>
            <person name="Junker A."/>
            <person name="Volland S."/>
            <person name="Daniel R."/>
            <person name="Buchs J."/>
            <person name="Liebl W."/>
            <person name="Ehrenreich A."/>
        </authorList>
    </citation>
    <scope>NUCLEOTIDE SEQUENCE [LARGE SCALE GENOMIC DNA]</scope>
    <source>
        <strain evidence="2">DSM 3504</strain>
    </source>
</reference>
<evidence type="ECO:0000313" key="3">
    <source>
        <dbReference type="Proteomes" id="UP000031656"/>
    </source>
</evidence>
<protein>
    <recommendedName>
        <fullName evidence="1">DUF1330 domain-containing protein</fullName>
    </recommendedName>
</protein>
<dbReference type="RefSeq" id="WP_041110799.1">
    <property type="nucleotide sequence ID" value="NZ_CP004373.1"/>
</dbReference>
<dbReference type="AlphaFoldDB" id="A0A067Z3X0"/>
<organism evidence="2 3">
    <name type="scientific">Gluconobacter oxydans DSM 3504</name>
    <dbReference type="NCBI Taxonomy" id="1288313"/>
    <lineage>
        <taxon>Bacteria</taxon>
        <taxon>Pseudomonadati</taxon>
        <taxon>Pseudomonadota</taxon>
        <taxon>Alphaproteobacteria</taxon>
        <taxon>Acetobacterales</taxon>
        <taxon>Acetobacteraceae</taxon>
        <taxon>Gluconobacter</taxon>
    </lineage>
</organism>
<dbReference type="GeneID" id="56904594"/>
<dbReference type="Proteomes" id="UP000031656">
    <property type="component" value="Chromosome"/>
</dbReference>
<evidence type="ECO:0000313" key="2">
    <source>
        <dbReference type="EMBL" id="AHK70265.1"/>
    </source>
</evidence>
<dbReference type="Gene3D" id="3.30.70.100">
    <property type="match status" value="1"/>
</dbReference>